<dbReference type="CDD" id="cd18888">
    <property type="entry name" value="NUDIX_ADPRase_Nudt5"/>
    <property type="match status" value="1"/>
</dbReference>
<dbReference type="GO" id="GO:0047631">
    <property type="term" value="F:ADP-ribose diphosphatase activity"/>
    <property type="evidence" value="ECO:0007669"/>
    <property type="project" value="TreeGrafter"/>
</dbReference>
<sequence length="234" mass="26037">MSQECKIKDVEVVHQGKWLQTELITYTDPNGTQRQWEGLSYAHKQTDPEMPDSVIVVPVLKRNLHHNCFVLVKQFRPPIAACCLEFPAGMCDKNQESVHDVALRELFEETGYTGMIADETAVNLPTSLDPGSESPSTAIANVIIDGDDPKNIDCKPHLDEGEFTEVVLLPVRGLLGRLKQLVADSKTLLRIDSRLYALALGLEMGITLNCKTKDYDNLDTHDSSTVGNVYLNKK</sequence>
<dbReference type="PROSITE" id="PS51462">
    <property type="entry name" value="NUDIX"/>
    <property type="match status" value="1"/>
</dbReference>
<dbReference type="AlphaFoldDB" id="A0A6F9DNC2"/>
<dbReference type="InterPro" id="IPR000086">
    <property type="entry name" value="NUDIX_hydrolase_dom"/>
</dbReference>
<comment type="similarity">
    <text evidence="1">Belongs to the Nudix hydrolase family.</text>
</comment>
<keyword evidence="2" id="KW-0378">Hydrolase</keyword>
<dbReference type="PANTHER" id="PTHR11839">
    <property type="entry name" value="UDP/ADP-SUGAR PYROPHOSPHATASE"/>
    <property type="match status" value="1"/>
</dbReference>
<feature type="domain" description="Nudix hydrolase" evidence="3">
    <location>
        <begin position="50"/>
        <end position="195"/>
    </location>
</feature>
<evidence type="ECO:0000313" key="4">
    <source>
        <dbReference type="EMBL" id="CAB3264498.1"/>
    </source>
</evidence>
<protein>
    <submittedName>
        <fullName evidence="4">Nucleoside diphosphate-linked moiety X motif 8-like</fullName>
    </submittedName>
</protein>
<dbReference type="GO" id="GO:0005634">
    <property type="term" value="C:nucleus"/>
    <property type="evidence" value="ECO:0007669"/>
    <property type="project" value="TreeGrafter"/>
</dbReference>
<dbReference type="GO" id="GO:0006753">
    <property type="term" value="P:nucleoside phosphate metabolic process"/>
    <property type="evidence" value="ECO:0007669"/>
    <property type="project" value="TreeGrafter"/>
</dbReference>
<proteinExistence type="evidence at transcript level"/>
<evidence type="ECO:0000256" key="2">
    <source>
        <dbReference type="ARBA" id="ARBA00022801"/>
    </source>
</evidence>
<dbReference type="SUPFAM" id="SSF55811">
    <property type="entry name" value="Nudix"/>
    <property type="match status" value="1"/>
</dbReference>
<gene>
    <name evidence="4" type="primary">Nudt8-002</name>
</gene>
<dbReference type="Pfam" id="PF00293">
    <property type="entry name" value="NUDIX"/>
    <property type="match status" value="1"/>
</dbReference>
<dbReference type="InterPro" id="IPR015797">
    <property type="entry name" value="NUDIX_hydrolase-like_dom_sf"/>
</dbReference>
<dbReference type="Gene3D" id="3.90.79.10">
    <property type="entry name" value="Nucleoside Triphosphate Pyrophosphohydrolase"/>
    <property type="match status" value="1"/>
</dbReference>
<evidence type="ECO:0000259" key="3">
    <source>
        <dbReference type="PROSITE" id="PS51462"/>
    </source>
</evidence>
<dbReference type="EMBL" id="LR788636">
    <property type="protein sequence ID" value="CAB3264498.1"/>
    <property type="molecule type" value="mRNA"/>
</dbReference>
<evidence type="ECO:0000256" key="1">
    <source>
        <dbReference type="ARBA" id="ARBA00005582"/>
    </source>
</evidence>
<reference evidence="4" key="1">
    <citation type="submission" date="2020-04" db="EMBL/GenBank/DDBJ databases">
        <authorList>
            <person name="Neveu A P."/>
        </authorList>
    </citation>
    <scope>NUCLEOTIDE SEQUENCE</scope>
    <source>
        <tissue evidence="4">Whole embryo</tissue>
    </source>
</reference>
<organism evidence="4">
    <name type="scientific">Phallusia mammillata</name>
    <dbReference type="NCBI Taxonomy" id="59560"/>
    <lineage>
        <taxon>Eukaryota</taxon>
        <taxon>Metazoa</taxon>
        <taxon>Chordata</taxon>
        <taxon>Tunicata</taxon>
        <taxon>Ascidiacea</taxon>
        <taxon>Phlebobranchia</taxon>
        <taxon>Ascidiidae</taxon>
        <taxon>Phallusia</taxon>
    </lineage>
</organism>
<dbReference type="GO" id="GO:0019693">
    <property type="term" value="P:ribose phosphate metabolic process"/>
    <property type="evidence" value="ECO:0007669"/>
    <property type="project" value="TreeGrafter"/>
</dbReference>
<name>A0A6F9DNC2_9ASCI</name>
<accession>A0A6F9DNC2</accession>
<dbReference type="PANTHER" id="PTHR11839:SF1">
    <property type="entry name" value="ADP-SUGAR PYROPHOSPHATASE"/>
    <property type="match status" value="1"/>
</dbReference>